<feature type="transmembrane region" description="Helical" evidence="1">
    <location>
        <begin position="45"/>
        <end position="66"/>
    </location>
</feature>
<reference evidence="4" key="1">
    <citation type="submission" date="2010-07" db="EMBL/GenBank/DDBJ databases">
        <title>The genome sequence of Gaeumannomyces graminis var. tritici strain R3-111a-1.</title>
        <authorList>
            <consortium name="The Broad Institute Genome Sequencing Platform"/>
            <person name="Ma L.-J."/>
            <person name="Dead R."/>
            <person name="Young S."/>
            <person name="Zeng Q."/>
            <person name="Koehrsen M."/>
            <person name="Alvarado L."/>
            <person name="Berlin A."/>
            <person name="Chapman S.B."/>
            <person name="Chen Z."/>
            <person name="Freedman E."/>
            <person name="Gellesch M."/>
            <person name="Goldberg J."/>
            <person name="Griggs A."/>
            <person name="Gujja S."/>
            <person name="Heilman E.R."/>
            <person name="Heiman D."/>
            <person name="Hepburn T."/>
            <person name="Howarth C."/>
            <person name="Jen D."/>
            <person name="Larson L."/>
            <person name="Mehta T."/>
            <person name="Neiman D."/>
            <person name="Pearson M."/>
            <person name="Roberts A."/>
            <person name="Saif S."/>
            <person name="Shea T."/>
            <person name="Shenoy N."/>
            <person name="Sisk P."/>
            <person name="Stolte C."/>
            <person name="Sykes S."/>
            <person name="Walk T."/>
            <person name="White J."/>
            <person name="Yandava C."/>
            <person name="Haas B."/>
            <person name="Nusbaum C."/>
            <person name="Birren B."/>
        </authorList>
    </citation>
    <scope>NUCLEOTIDE SEQUENCE [LARGE SCALE GENOMIC DNA]</scope>
    <source>
        <strain evidence="4">R3-111a-1</strain>
    </source>
</reference>
<gene>
    <name evidence="3" type="primary">20353088</name>
    <name evidence="2" type="ORF">GGTG_12630</name>
</gene>
<proteinExistence type="predicted"/>
<evidence type="ECO:0000313" key="2">
    <source>
        <dbReference type="EMBL" id="EJT69747.1"/>
    </source>
</evidence>
<protein>
    <submittedName>
        <fullName evidence="2 3">Uncharacterized protein</fullName>
    </submittedName>
</protein>
<reference evidence="2" key="2">
    <citation type="submission" date="2010-07" db="EMBL/GenBank/DDBJ databases">
        <authorList>
            <consortium name="The Broad Institute Genome Sequencing Platform"/>
            <consortium name="Broad Institute Genome Sequencing Center for Infectious Disease"/>
            <person name="Ma L.-J."/>
            <person name="Dead R."/>
            <person name="Young S."/>
            <person name="Zeng Q."/>
            <person name="Koehrsen M."/>
            <person name="Alvarado L."/>
            <person name="Berlin A."/>
            <person name="Chapman S.B."/>
            <person name="Chen Z."/>
            <person name="Freedman E."/>
            <person name="Gellesch M."/>
            <person name="Goldberg J."/>
            <person name="Griggs A."/>
            <person name="Gujja S."/>
            <person name="Heilman E.R."/>
            <person name="Heiman D."/>
            <person name="Hepburn T."/>
            <person name="Howarth C."/>
            <person name="Jen D."/>
            <person name="Larson L."/>
            <person name="Mehta T."/>
            <person name="Neiman D."/>
            <person name="Pearson M."/>
            <person name="Roberts A."/>
            <person name="Saif S."/>
            <person name="Shea T."/>
            <person name="Shenoy N."/>
            <person name="Sisk P."/>
            <person name="Stolte C."/>
            <person name="Sykes S."/>
            <person name="Walk T."/>
            <person name="White J."/>
            <person name="Yandava C."/>
            <person name="Haas B."/>
            <person name="Nusbaum C."/>
            <person name="Birren B."/>
        </authorList>
    </citation>
    <scope>NUCLEOTIDE SEQUENCE</scope>
    <source>
        <strain evidence="2">R3-111a-1</strain>
    </source>
</reference>
<dbReference type="Proteomes" id="UP000006039">
    <property type="component" value="Unassembled WGS sequence"/>
</dbReference>
<keyword evidence="4" id="KW-1185">Reference proteome</keyword>
<dbReference type="VEuPathDB" id="FungiDB:GGTG_12630"/>
<dbReference type="AlphaFoldDB" id="J8U426"/>
<dbReference type="EMBL" id="GL385403">
    <property type="protein sequence ID" value="EJT69747.1"/>
    <property type="molecule type" value="Genomic_DNA"/>
</dbReference>
<sequence>MALLKLLRYLFSLFFFFFFFSFAAARVTARIALDVIIGKSGGNAIAIKGAAKMPFVIAISISGFGVSKNRLFFRFIIISTLYRREVIAFPGPYKAVIRIAYT</sequence>
<evidence type="ECO:0000313" key="3">
    <source>
        <dbReference type="EnsemblFungi" id="EJT69747"/>
    </source>
</evidence>
<accession>J8U426</accession>
<organism evidence="2">
    <name type="scientific">Gaeumannomyces tritici (strain R3-111a-1)</name>
    <name type="common">Wheat and barley take-all root rot fungus</name>
    <name type="synonym">Gaeumannomyces graminis var. tritici</name>
    <dbReference type="NCBI Taxonomy" id="644352"/>
    <lineage>
        <taxon>Eukaryota</taxon>
        <taxon>Fungi</taxon>
        <taxon>Dikarya</taxon>
        <taxon>Ascomycota</taxon>
        <taxon>Pezizomycotina</taxon>
        <taxon>Sordariomycetes</taxon>
        <taxon>Sordariomycetidae</taxon>
        <taxon>Magnaporthales</taxon>
        <taxon>Magnaporthaceae</taxon>
        <taxon>Gaeumannomyces</taxon>
    </lineage>
</organism>
<keyword evidence="1" id="KW-0812">Transmembrane</keyword>
<dbReference type="EnsemblFungi" id="EJT69747">
    <property type="protein sequence ID" value="EJT69747"/>
    <property type="gene ID" value="GGTG_12630"/>
</dbReference>
<evidence type="ECO:0000256" key="1">
    <source>
        <dbReference type="SAM" id="Phobius"/>
    </source>
</evidence>
<feature type="non-terminal residue" evidence="2">
    <location>
        <position position="1"/>
    </location>
</feature>
<keyword evidence="1" id="KW-0472">Membrane</keyword>
<dbReference type="GeneID" id="20353088"/>
<reference evidence="3" key="5">
    <citation type="submission" date="2018-04" db="UniProtKB">
        <authorList>
            <consortium name="EnsemblFungi"/>
        </authorList>
    </citation>
    <scope>IDENTIFICATION</scope>
    <source>
        <strain evidence="3">R3-111a-1</strain>
    </source>
</reference>
<name>J8U426_GAET3</name>
<evidence type="ECO:0000313" key="4">
    <source>
        <dbReference type="Proteomes" id="UP000006039"/>
    </source>
</evidence>
<reference evidence="2" key="3">
    <citation type="submission" date="2010-09" db="EMBL/GenBank/DDBJ databases">
        <title>Annotation of Gaeumannomyces graminis var. tritici R3-111a-1.</title>
        <authorList>
            <consortium name="The Broad Institute Genome Sequencing Platform"/>
            <person name="Ma L.-J."/>
            <person name="Dead R."/>
            <person name="Young S.K."/>
            <person name="Zeng Q."/>
            <person name="Gargeya S."/>
            <person name="Fitzgerald M."/>
            <person name="Haas B."/>
            <person name="Abouelleil A."/>
            <person name="Alvarado L."/>
            <person name="Arachchi H.M."/>
            <person name="Berlin A."/>
            <person name="Brown A."/>
            <person name="Chapman S.B."/>
            <person name="Chen Z."/>
            <person name="Dunbar C."/>
            <person name="Freedman E."/>
            <person name="Gearin G."/>
            <person name="Gellesch M."/>
            <person name="Goldberg J."/>
            <person name="Griggs A."/>
            <person name="Gujja S."/>
            <person name="Heiman D."/>
            <person name="Howarth C."/>
            <person name="Larson L."/>
            <person name="Lui A."/>
            <person name="MacDonald P.J.P."/>
            <person name="Mehta T."/>
            <person name="Montmayeur A."/>
            <person name="Murphy C."/>
            <person name="Neiman D."/>
            <person name="Pearson M."/>
            <person name="Priest M."/>
            <person name="Roberts A."/>
            <person name="Saif S."/>
            <person name="Shea T."/>
            <person name="Shenoy N."/>
            <person name="Sisk P."/>
            <person name="Stolte C."/>
            <person name="Sykes S."/>
            <person name="Yandava C."/>
            <person name="Wortman J."/>
            <person name="Nusbaum C."/>
            <person name="Birren B."/>
        </authorList>
    </citation>
    <scope>NUCLEOTIDE SEQUENCE</scope>
    <source>
        <strain evidence="2">R3-111a-1</strain>
    </source>
</reference>
<dbReference type="RefSeq" id="XP_009228795.1">
    <property type="nucleotide sequence ID" value="XM_009230531.1"/>
</dbReference>
<reference evidence="3" key="4">
    <citation type="journal article" date="2015" name="G3 (Bethesda)">
        <title>Genome sequences of three phytopathogenic species of the Magnaporthaceae family of fungi.</title>
        <authorList>
            <person name="Okagaki L.H."/>
            <person name="Nunes C.C."/>
            <person name="Sailsbery J."/>
            <person name="Clay B."/>
            <person name="Brown D."/>
            <person name="John T."/>
            <person name="Oh Y."/>
            <person name="Young N."/>
            <person name="Fitzgerald M."/>
            <person name="Haas B.J."/>
            <person name="Zeng Q."/>
            <person name="Young S."/>
            <person name="Adiconis X."/>
            <person name="Fan L."/>
            <person name="Levin J.Z."/>
            <person name="Mitchell T.K."/>
            <person name="Okubara P.A."/>
            <person name="Farman M.L."/>
            <person name="Kohn L.M."/>
            <person name="Birren B."/>
            <person name="Ma L.-J."/>
            <person name="Dean R.A."/>
        </authorList>
    </citation>
    <scope>NUCLEOTIDE SEQUENCE</scope>
    <source>
        <strain evidence="3">R3-111a-1</strain>
    </source>
</reference>
<keyword evidence="1" id="KW-1133">Transmembrane helix</keyword>